<feature type="domain" description="UPF0033" evidence="2">
    <location>
        <begin position="2"/>
        <end position="68"/>
    </location>
</feature>
<accession>A0A1I0AN79</accession>
<dbReference type="AlphaFoldDB" id="A0A1I0AN79"/>
<evidence type="ECO:0000259" key="2">
    <source>
        <dbReference type="Pfam" id="PF01206"/>
    </source>
</evidence>
<dbReference type="Gene3D" id="3.30.110.40">
    <property type="entry name" value="TusA-like domain"/>
    <property type="match status" value="1"/>
</dbReference>
<dbReference type="RefSeq" id="WP_074648080.1">
    <property type="nucleotide sequence ID" value="NZ_FOIL01000002.1"/>
</dbReference>
<protein>
    <submittedName>
        <fullName evidence="3">Selenium metabolism protein YedF</fullName>
    </submittedName>
</protein>
<sequence>MKTVNAMGEVCPVPIVMAKQAIRELNAADTVEVLVDNPTSVENLTKMAVQMGYPVRSEKKAEGEYRVEMDVPAPENAAGEGAAMENPAGREEIPVPAAGKTVVVVASDRMGVGDDELGTVLIKAFTFALTQQDALPDTMLFYNGGAKLTCEGSPVLEDLKKLEESGVEILTCGTCLGFYEMKEKLAVGGVSNMYEIVEKQMSASRIIRP</sequence>
<dbReference type="InterPro" id="IPR027396">
    <property type="entry name" value="DsrEFH-like"/>
</dbReference>
<dbReference type="EMBL" id="FOIL01000002">
    <property type="protein sequence ID" value="SES95206.1"/>
    <property type="molecule type" value="Genomic_DNA"/>
</dbReference>
<organism evidence="3 4">
    <name type="scientific">[Clostridium] aminophilum</name>
    <dbReference type="NCBI Taxonomy" id="1526"/>
    <lineage>
        <taxon>Bacteria</taxon>
        <taxon>Bacillati</taxon>
        <taxon>Bacillota</taxon>
        <taxon>Clostridia</taxon>
        <taxon>Lachnospirales</taxon>
        <taxon>Lachnospiraceae</taxon>
    </lineage>
</organism>
<evidence type="ECO:0000256" key="1">
    <source>
        <dbReference type="ARBA" id="ARBA00008984"/>
    </source>
</evidence>
<keyword evidence="4" id="KW-1185">Reference proteome</keyword>
<dbReference type="Pfam" id="PF01206">
    <property type="entry name" value="TusA"/>
    <property type="match status" value="1"/>
</dbReference>
<dbReference type="PANTHER" id="PTHR33279:SF6">
    <property type="entry name" value="SULFUR CARRIER PROTEIN YEDF-RELATED"/>
    <property type="match status" value="1"/>
</dbReference>
<dbReference type="InterPro" id="IPR036868">
    <property type="entry name" value="TusA-like_sf"/>
</dbReference>
<dbReference type="PANTHER" id="PTHR33279">
    <property type="entry name" value="SULFUR CARRIER PROTEIN YEDF-RELATED"/>
    <property type="match status" value="1"/>
</dbReference>
<dbReference type="SUPFAM" id="SSF64307">
    <property type="entry name" value="SirA-like"/>
    <property type="match status" value="1"/>
</dbReference>
<gene>
    <name evidence="3" type="ORF">SAMN04487771_100282</name>
</gene>
<reference evidence="4" key="1">
    <citation type="submission" date="2016-10" db="EMBL/GenBank/DDBJ databases">
        <authorList>
            <person name="Varghese N."/>
            <person name="Submissions S."/>
        </authorList>
    </citation>
    <scope>NUCLEOTIDE SEQUENCE [LARGE SCALE GENOMIC DNA]</scope>
    <source>
        <strain evidence="4">KH1P1</strain>
    </source>
</reference>
<dbReference type="SUPFAM" id="SSF75169">
    <property type="entry name" value="DsrEFH-like"/>
    <property type="match status" value="1"/>
</dbReference>
<dbReference type="InterPro" id="IPR019870">
    <property type="entry name" value="Se_metab_YedF"/>
</dbReference>
<proteinExistence type="inferred from homology"/>
<dbReference type="OrthoDB" id="9801500at2"/>
<name>A0A1I0AN79_9FIRM</name>
<comment type="similarity">
    <text evidence="1">Belongs to the sulfur carrier protein TusA family.</text>
</comment>
<dbReference type="Proteomes" id="UP000199820">
    <property type="component" value="Unassembled WGS sequence"/>
</dbReference>
<evidence type="ECO:0000313" key="3">
    <source>
        <dbReference type="EMBL" id="SES95206.1"/>
    </source>
</evidence>
<evidence type="ECO:0000313" key="4">
    <source>
        <dbReference type="Proteomes" id="UP000199820"/>
    </source>
</evidence>
<dbReference type="InterPro" id="IPR001455">
    <property type="entry name" value="TusA-like"/>
</dbReference>
<dbReference type="NCBIfam" id="TIGR03527">
    <property type="entry name" value="selenium_YedF"/>
    <property type="match status" value="1"/>
</dbReference>
<dbReference type="STRING" id="1526.SAMN02910262_00699"/>
<dbReference type="CDD" id="cd00291">
    <property type="entry name" value="SirA_YedF_YeeD"/>
    <property type="match status" value="1"/>
</dbReference>